<accession>A0A0N0NIX8</accession>
<reference evidence="7 8" key="1">
    <citation type="submission" date="2015-06" db="EMBL/GenBank/DDBJ databases">
        <title>Draft genome of the ant-associated black yeast Phialophora attae CBS 131958.</title>
        <authorList>
            <person name="Moreno L.F."/>
            <person name="Stielow B.J."/>
            <person name="de Hoog S."/>
            <person name="Vicente V.A."/>
            <person name="Weiss V.A."/>
            <person name="de Vries M."/>
            <person name="Cruz L.M."/>
            <person name="Souza E.M."/>
        </authorList>
    </citation>
    <scope>NUCLEOTIDE SEQUENCE [LARGE SCALE GENOMIC DNA]</scope>
    <source>
        <strain evidence="7 8">CBS 131958</strain>
    </source>
</reference>
<feature type="region of interest" description="Disordered" evidence="5">
    <location>
        <begin position="351"/>
        <end position="378"/>
    </location>
</feature>
<feature type="transmembrane region" description="Helical" evidence="6">
    <location>
        <begin position="46"/>
        <end position="73"/>
    </location>
</feature>
<dbReference type="GO" id="GO:0016020">
    <property type="term" value="C:membrane"/>
    <property type="evidence" value="ECO:0007669"/>
    <property type="project" value="UniProtKB-SubCell"/>
</dbReference>
<dbReference type="Pfam" id="PF03619">
    <property type="entry name" value="Solute_trans_a"/>
    <property type="match status" value="1"/>
</dbReference>
<dbReference type="STRING" id="1664694.A0A0N0NIX8"/>
<dbReference type="EMBL" id="LFJN01000032">
    <property type="protein sequence ID" value="KPI36341.1"/>
    <property type="molecule type" value="Genomic_DNA"/>
</dbReference>
<feature type="transmembrane region" description="Helical" evidence="6">
    <location>
        <begin position="115"/>
        <end position="133"/>
    </location>
</feature>
<keyword evidence="4 6" id="KW-0472">Membrane</keyword>
<feature type="transmembrane region" description="Helical" evidence="6">
    <location>
        <begin position="85"/>
        <end position="103"/>
    </location>
</feature>
<protein>
    <submittedName>
        <fullName evidence="7">Transmembrane protein</fullName>
    </submittedName>
</protein>
<proteinExistence type="predicted"/>
<name>A0A0N0NIX8_9EURO</name>
<evidence type="ECO:0000256" key="1">
    <source>
        <dbReference type="ARBA" id="ARBA00004141"/>
    </source>
</evidence>
<dbReference type="Proteomes" id="UP000038010">
    <property type="component" value="Unassembled WGS sequence"/>
</dbReference>
<evidence type="ECO:0000256" key="3">
    <source>
        <dbReference type="ARBA" id="ARBA00022989"/>
    </source>
</evidence>
<dbReference type="RefSeq" id="XP_017996304.1">
    <property type="nucleotide sequence ID" value="XM_018147692.1"/>
</dbReference>
<keyword evidence="2 6" id="KW-0812">Transmembrane</keyword>
<gene>
    <name evidence="7" type="ORF">AB675_7332</name>
</gene>
<organism evidence="7 8">
    <name type="scientific">Cyphellophora attinorum</name>
    <dbReference type="NCBI Taxonomy" id="1664694"/>
    <lineage>
        <taxon>Eukaryota</taxon>
        <taxon>Fungi</taxon>
        <taxon>Dikarya</taxon>
        <taxon>Ascomycota</taxon>
        <taxon>Pezizomycotina</taxon>
        <taxon>Eurotiomycetes</taxon>
        <taxon>Chaetothyriomycetidae</taxon>
        <taxon>Chaetothyriales</taxon>
        <taxon>Cyphellophoraceae</taxon>
        <taxon>Cyphellophora</taxon>
    </lineage>
</organism>
<evidence type="ECO:0000256" key="2">
    <source>
        <dbReference type="ARBA" id="ARBA00022692"/>
    </source>
</evidence>
<comment type="subcellular location">
    <subcellularLocation>
        <location evidence="1">Membrane</location>
        <topology evidence="1">Multi-pass membrane protein</topology>
    </subcellularLocation>
</comment>
<feature type="transmembrane region" description="Helical" evidence="6">
    <location>
        <begin position="172"/>
        <end position="191"/>
    </location>
</feature>
<evidence type="ECO:0000256" key="4">
    <source>
        <dbReference type="ARBA" id="ARBA00023136"/>
    </source>
</evidence>
<comment type="caution">
    <text evidence="7">The sequence shown here is derived from an EMBL/GenBank/DDBJ whole genome shotgun (WGS) entry which is preliminary data.</text>
</comment>
<evidence type="ECO:0000256" key="6">
    <source>
        <dbReference type="SAM" id="Phobius"/>
    </source>
</evidence>
<dbReference type="VEuPathDB" id="FungiDB:AB675_7332"/>
<evidence type="ECO:0000256" key="5">
    <source>
        <dbReference type="SAM" id="MobiDB-lite"/>
    </source>
</evidence>
<feature type="transmembrane region" description="Helical" evidence="6">
    <location>
        <begin position="277"/>
        <end position="298"/>
    </location>
</feature>
<dbReference type="PANTHER" id="PTHR23423">
    <property type="entry name" value="ORGANIC SOLUTE TRANSPORTER-RELATED"/>
    <property type="match status" value="1"/>
</dbReference>
<dbReference type="GeneID" id="28739572"/>
<dbReference type="SMART" id="SM01417">
    <property type="entry name" value="Solute_trans_a"/>
    <property type="match status" value="1"/>
</dbReference>
<dbReference type="OrthoDB" id="5348404at2759"/>
<feature type="transmembrane region" description="Helical" evidence="6">
    <location>
        <begin position="236"/>
        <end position="257"/>
    </location>
</feature>
<dbReference type="AlphaFoldDB" id="A0A0N0NIX8"/>
<sequence length="378" mass="41278">MNTESIASSLAIRGIFSPDSSDDACRSWSADDAASPLTGSLTFHKLMTYISAAAAVITILTTGTLAIGHLFIYRQPRLQRYLVRLILTAPAFAICCAIGVAVYHATPYILPWAELYEAFALIAVLTLMVNLLTPTASTGAEQLIFFARPENGGTATYVKCEFMVFQLLPVRFILTVAEIIISAAFCIGSTANHRGHLVISIISGISTALALVALLKFLKRHIKELKTRDKTIVGKLVCFKLIVAIQMIQRIVLNILSNANVLNGSSKFSYHDLNVGLGPFLTAVEVMLIGLLMIYYYWPGQFRSRQLGAEVGKGDVSQVKLGVFAAAWDVVNLMDVLKGIVRAVKAKAGSSSRTGGAKMMSPQQRFDEPPQYQYQQYQ</sequence>
<keyword evidence="3 6" id="KW-1133">Transmembrane helix</keyword>
<evidence type="ECO:0000313" key="8">
    <source>
        <dbReference type="Proteomes" id="UP000038010"/>
    </source>
</evidence>
<evidence type="ECO:0000313" key="7">
    <source>
        <dbReference type="EMBL" id="KPI36341.1"/>
    </source>
</evidence>
<feature type="transmembrane region" description="Helical" evidence="6">
    <location>
        <begin position="197"/>
        <end position="215"/>
    </location>
</feature>
<dbReference type="InterPro" id="IPR005178">
    <property type="entry name" value="Ostalpha/TMEM184C"/>
</dbReference>
<keyword evidence="8" id="KW-1185">Reference proteome</keyword>